<proteinExistence type="predicted"/>
<dbReference type="InterPro" id="IPR006498">
    <property type="entry name" value="Tail_tube"/>
</dbReference>
<dbReference type="NCBIfam" id="TIGR01611">
    <property type="entry name" value="tail_tube"/>
    <property type="match status" value="1"/>
</dbReference>
<dbReference type="OrthoDB" id="3078668at2"/>
<accession>A0A157QPB8</accession>
<name>A0A157QPB8_9BORD</name>
<sequence>MGMPRKLKNLNLFVDGASYIGEVSAVTLPNLTRKQEAWRGGGMLGAAKADFGLDDDALQMEWTIGGYIKQVLQQMGAGSIDAVQLRFAGAYQRDDTNEVDAVEVVVRGRHSELDRGEAKAGEETEWKVTTQCVYYKETFNGEVLVEIDLMNMVAMVGGIDTTEAIRRAIGL</sequence>
<dbReference type="AlphaFoldDB" id="A0A157QPB8"/>
<dbReference type="RefSeq" id="WP_066417166.1">
    <property type="nucleotide sequence ID" value="NZ_FKBS01000025.1"/>
</dbReference>
<evidence type="ECO:0000313" key="2">
    <source>
        <dbReference type="Proteomes" id="UP000077037"/>
    </source>
</evidence>
<protein>
    <submittedName>
        <fullName evidence="1">Phage major tail tube protein</fullName>
    </submittedName>
</protein>
<gene>
    <name evidence="1" type="ORF">SAMEA1982600_03819</name>
</gene>
<dbReference type="Pfam" id="PF04985">
    <property type="entry name" value="Phage_tube"/>
    <property type="match status" value="1"/>
</dbReference>
<dbReference type="Proteomes" id="UP000077037">
    <property type="component" value="Unassembled WGS sequence"/>
</dbReference>
<organism evidence="1 2">
    <name type="scientific">Bordetella ansorpii</name>
    <dbReference type="NCBI Taxonomy" id="288768"/>
    <lineage>
        <taxon>Bacteria</taxon>
        <taxon>Pseudomonadati</taxon>
        <taxon>Pseudomonadota</taxon>
        <taxon>Betaproteobacteria</taxon>
        <taxon>Burkholderiales</taxon>
        <taxon>Alcaligenaceae</taxon>
        <taxon>Bordetella</taxon>
    </lineage>
</organism>
<evidence type="ECO:0000313" key="1">
    <source>
        <dbReference type="EMBL" id="SAI47510.1"/>
    </source>
</evidence>
<reference evidence="1 2" key="1">
    <citation type="submission" date="2016-03" db="EMBL/GenBank/DDBJ databases">
        <authorList>
            <consortium name="Pathogen Informatics"/>
        </authorList>
    </citation>
    <scope>NUCLEOTIDE SEQUENCE [LARGE SCALE GENOMIC DNA]</scope>
    <source>
        <strain evidence="1 2">NCTC13364</strain>
    </source>
</reference>
<dbReference type="EMBL" id="FKBS01000025">
    <property type="protein sequence ID" value="SAI47510.1"/>
    <property type="molecule type" value="Genomic_DNA"/>
</dbReference>